<dbReference type="PANTHER" id="PTHR46412">
    <property type="entry name" value="BES1-INTERACTING MYC-LIKE PROTEIN"/>
    <property type="match status" value="1"/>
</dbReference>
<dbReference type="GO" id="GO:0006351">
    <property type="term" value="P:DNA-templated transcription"/>
    <property type="evidence" value="ECO:0007669"/>
    <property type="project" value="InterPro"/>
</dbReference>
<dbReference type="InterPro" id="IPR044295">
    <property type="entry name" value="BIM1/2/3"/>
</dbReference>
<dbReference type="GO" id="GO:0046983">
    <property type="term" value="F:protein dimerization activity"/>
    <property type="evidence" value="ECO:0007669"/>
    <property type="project" value="InterPro"/>
</dbReference>
<dbReference type="InterPro" id="IPR011598">
    <property type="entry name" value="bHLH_dom"/>
</dbReference>
<evidence type="ECO:0000256" key="1">
    <source>
        <dbReference type="SAM" id="MobiDB-lite"/>
    </source>
</evidence>
<dbReference type="Gene3D" id="4.10.280.10">
    <property type="entry name" value="Helix-loop-helix DNA-binding domain"/>
    <property type="match status" value="1"/>
</dbReference>
<keyword evidence="4" id="KW-1185">Reference proteome</keyword>
<dbReference type="SMART" id="SM00353">
    <property type="entry name" value="HLH"/>
    <property type="match status" value="1"/>
</dbReference>
<dbReference type="SUPFAM" id="SSF47459">
    <property type="entry name" value="HLH, helix-loop-helix DNA-binding domain"/>
    <property type="match status" value="1"/>
</dbReference>
<protein>
    <recommendedName>
        <fullName evidence="2">BHLH domain-containing protein</fullName>
    </recommendedName>
</protein>
<evidence type="ECO:0000313" key="4">
    <source>
        <dbReference type="Proteomes" id="UP001445335"/>
    </source>
</evidence>
<dbReference type="PROSITE" id="PS50888">
    <property type="entry name" value="BHLH"/>
    <property type="match status" value="1"/>
</dbReference>
<name>A0AAW1SDX8_9CHLO</name>
<evidence type="ECO:0000259" key="2">
    <source>
        <dbReference type="PROSITE" id="PS50888"/>
    </source>
</evidence>
<feature type="compositionally biased region" description="Basic and acidic residues" evidence="1">
    <location>
        <begin position="30"/>
        <end position="40"/>
    </location>
</feature>
<proteinExistence type="predicted"/>
<evidence type="ECO:0000313" key="3">
    <source>
        <dbReference type="EMBL" id="KAK9844042.1"/>
    </source>
</evidence>
<dbReference type="EMBL" id="JALJOU010000004">
    <property type="protein sequence ID" value="KAK9844042.1"/>
    <property type="molecule type" value="Genomic_DNA"/>
</dbReference>
<sequence>MFPEGAAARNARSRSGEGSKSSSAYANRHQQAEQRRRTRINERLDALRAITPHSERSNTATFLEECRVYVEGLQKRVAELEQQLAARPYKPAATRERAPAWRGR</sequence>
<dbReference type="AlphaFoldDB" id="A0AAW1SDX8"/>
<organism evidence="3 4">
    <name type="scientific">Elliptochloris bilobata</name>
    <dbReference type="NCBI Taxonomy" id="381761"/>
    <lineage>
        <taxon>Eukaryota</taxon>
        <taxon>Viridiplantae</taxon>
        <taxon>Chlorophyta</taxon>
        <taxon>core chlorophytes</taxon>
        <taxon>Trebouxiophyceae</taxon>
        <taxon>Trebouxiophyceae incertae sedis</taxon>
        <taxon>Elliptochloris clade</taxon>
        <taxon>Elliptochloris</taxon>
    </lineage>
</organism>
<comment type="caution">
    <text evidence="3">The sequence shown here is derived from an EMBL/GenBank/DDBJ whole genome shotgun (WGS) entry which is preliminary data.</text>
</comment>
<dbReference type="PANTHER" id="PTHR46412:SF3">
    <property type="entry name" value="TRANSCRIPTION FACTOR BIM1"/>
    <property type="match status" value="1"/>
</dbReference>
<feature type="region of interest" description="Disordered" evidence="1">
    <location>
        <begin position="1"/>
        <end position="40"/>
    </location>
</feature>
<feature type="compositionally biased region" description="Low complexity" evidence="1">
    <location>
        <begin position="1"/>
        <end position="10"/>
    </location>
</feature>
<dbReference type="InterPro" id="IPR036638">
    <property type="entry name" value="HLH_DNA-bd_sf"/>
</dbReference>
<dbReference type="Proteomes" id="UP001445335">
    <property type="component" value="Unassembled WGS sequence"/>
</dbReference>
<feature type="domain" description="BHLH" evidence="2">
    <location>
        <begin position="24"/>
        <end position="73"/>
    </location>
</feature>
<dbReference type="GO" id="GO:0003700">
    <property type="term" value="F:DNA-binding transcription factor activity"/>
    <property type="evidence" value="ECO:0007669"/>
    <property type="project" value="InterPro"/>
</dbReference>
<dbReference type="Pfam" id="PF00010">
    <property type="entry name" value="HLH"/>
    <property type="match status" value="1"/>
</dbReference>
<reference evidence="3 4" key="1">
    <citation type="journal article" date="2024" name="Nat. Commun.">
        <title>Phylogenomics reveals the evolutionary origins of lichenization in chlorophyte algae.</title>
        <authorList>
            <person name="Puginier C."/>
            <person name="Libourel C."/>
            <person name="Otte J."/>
            <person name="Skaloud P."/>
            <person name="Haon M."/>
            <person name="Grisel S."/>
            <person name="Petersen M."/>
            <person name="Berrin J.G."/>
            <person name="Delaux P.M."/>
            <person name="Dal Grande F."/>
            <person name="Keller J."/>
        </authorList>
    </citation>
    <scope>NUCLEOTIDE SEQUENCE [LARGE SCALE GENOMIC DNA]</scope>
    <source>
        <strain evidence="3 4">SAG 245.80</strain>
    </source>
</reference>
<gene>
    <name evidence="3" type="ORF">WJX81_002763</name>
</gene>
<accession>A0AAW1SDX8</accession>